<feature type="region of interest" description="Disordered" evidence="1">
    <location>
        <begin position="1"/>
        <end position="52"/>
    </location>
</feature>
<name>A0A921R399_SORBI</name>
<comment type="caution">
    <text evidence="2">The sequence shown here is derived from an EMBL/GenBank/DDBJ whole genome shotgun (WGS) entry which is preliminary data.</text>
</comment>
<accession>A0A921R399</accession>
<evidence type="ECO:0000313" key="2">
    <source>
        <dbReference type="EMBL" id="KAG0532308.1"/>
    </source>
</evidence>
<dbReference type="AlphaFoldDB" id="A0A921R399"/>
<dbReference type="Proteomes" id="UP000807115">
    <property type="component" value="Chromosome 4"/>
</dbReference>
<reference evidence="2" key="1">
    <citation type="journal article" date="2019" name="BMC Genomics">
        <title>A new reference genome for Sorghum bicolor reveals high levels of sequence similarity between sweet and grain genotypes: implications for the genetics of sugar metabolism.</title>
        <authorList>
            <person name="Cooper E.A."/>
            <person name="Brenton Z.W."/>
            <person name="Flinn B.S."/>
            <person name="Jenkins J."/>
            <person name="Shu S."/>
            <person name="Flowers D."/>
            <person name="Luo F."/>
            <person name="Wang Y."/>
            <person name="Xia P."/>
            <person name="Barry K."/>
            <person name="Daum C."/>
            <person name="Lipzen A."/>
            <person name="Yoshinaga Y."/>
            <person name="Schmutz J."/>
            <person name="Saski C."/>
            <person name="Vermerris W."/>
            <person name="Kresovich S."/>
        </authorList>
    </citation>
    <scope>NUCLEOTIDE SEQUENCE</scope>
</reference>
<protein>
    <submittedName>
        <fullName evidence="2">Uncharacterized protein</fullName>
    </submittedName>
</protein>
<evidence type="ECO:0000256" key="1">
    <source>
        <dbReference type="SAM" id="MobiDB-lite"/>
    </source>
</evidence>
<gene>
    <name evidence="2" type="ORF">BDA96_04G097200</name>
</gene>
<evidence type="ECO:0000313" key="3">
    <source>
        <dbReference type="Proteomes" id="UP000807115"/>
    </source>
</evidence>
<reference evidence="2" key="2">
    <citation type="submission" date="2020-10" db="EMBL/GenBank/DDBJ databases">
        <authorList>
            <person name="Cooper E.A."/>
            <person name="Brenton Z.W."/>
            <person name="Flinn B.S."/>
            <person name="Jenkins J."/>
            <person name="Shu S."/>
            <person name="Flowers D."/>
            <person name="Luo F."/>
            <person name="Wang Y."/>
            <person name="Xia P."/>
            <person name="Barry K."/>
            <person name="Daum C."/>
            <person name="Lipzen A."/>
            <person name="Yoshinaga Y."/>
            <person name="Schmutz J."/>
            <person name="Saski C."/>
            <person name="Vermerris W."/>
            <person name="Kresovich S."/>
        </authorList>
    </citation>
    <scope>NUCLEOTIDE SEQUENCE</scope>
</reference>
<sequence length="52" mass="5676">MGASASTTLHVASPLLRNHRVRTAETDDRAKQERGKVRAGGSRAWEARASRC</sequence>
<feature type="compositionally biased region" description="Basic and acidic residues" evidence="1">
    <location>
        <begin position="22"/>
        <end position="36"/>
    </location>
</feature>
<organism evidence="2 3">
    <name type="scientific">Sorghum bicolor</name>
    <name type="common">Sorghum</name>
    <name type="synonym">Sorghum vulgare</name>
    <dbReference type="NCBI Taxonomy" id="4558"/>
    <lineage>
        <taxon>Eukaryota</taxon>
        <taxon>Viridiplantae</taxon>
        <taxon>Streptophyta</taxon>
        <taxon>Embryophyta</taxon>
        <taxon>Tracheophyta</taxon>
        <taxon>Spermatophyta</taxon>
        <taxon>Magnoliopsida</taxon>
        <taxon>Liliopsida</taxon>
        <taxon>Poales</taxon>
        <taxon>Poaceae</taxon>
        <taxon>PACMAD clade</taxon>
        <taxon>Panicoideae</taxon>
        <taxon>Andropogonodae</taxon>
        <taxon>Andropogoneae</taxon>
        <taxon>Sorghinae</taxon>
        <taxon>Sorghum</taxon>
    </lineage>
</organism>
<feature type="compositionally biased region" description="Polar residues" evidence="1">
    <location>
        <begin position="1"/>
        <end position="10"/>
    </location>
</feature>
<proteinExistence type="predicted"/>
<dbReference type="EMBL" id="CM027683">
    <property type="protein sequence ID" value="KAG0532308.1"/>
    <property type="molecule type" value="Genomic_DNA"/>
</dbReference>